<dbReference type="SUPFAM" id="SSF55073">
    <property type="entry name" value="Nucleotide cyclase"/>
    <property type="match status" value="1"/>
</dbReference>
<name>A0A0X8HGK9_9GAMM</name>
<dbReference type="KEGG" id="hco:LOKO_03217"/>
<dbReference type="InterPro" id="IPR043128">
    <property type="entry name" value="Rev_trsase/Diguanyl_cyclase"/>
</dbReference>
<feature type="transmembrane region" description="Helical" evidence="5">
    <location>
        <begin position="104"/>
        <end position="124"/>
    </location>
</feature>
<dbReference type="SMART" id="SM00267">
    <property type="entry name" value="GGDEF"/>
    <property type="match status" value="1"/>
</dbReference>
<comment type="cofactor">
    <cofactor evidence="1">
        <name>Mg(2+)</name>
        <dbReference type="ChEBI" id="CHEBI:18420"/>
    </cofactor>
</comment>
<dbReference type="FunFam" id="3.30.70.270:FF:000001">
    <property type="entry name" value="Diguanylate cyclase domain protein"/>
    <property type="match status" value="1"/>
</dbReference>
<evidence type="ECO:0000256" key="5">
    <source>
        <dbReference type="SAM" id="Phobius"/>
    </source>
</evidence>
<dbReference type="CDD" id="cd01949">
    <property type="entry name" value="GGDEF"/>
    <property type="match status" value="1"/>
</dbReference>
<evidence type="ECO:0000259" key="6">
    <source>
        <dbReference type="PROSITE" id="PS50887"/>
    </source>
</evidence>
<dbReference type="PATRIC" id="fig|507626.3.peg.3212"/>
<comment type="catalytic activity">
    <reaction evidence="3">
        <text>2 GTP = 3',3'-c-di-GMP + 2 diphosphate</text>
        <dbReference type="Rhea" id="RHEA:24898"/>
        <dbReference type="ChEBI" id="CHEBI:33019"/>
        <dbReference type="ChEBI" id="CHEBI:37565"/>
        <dbReference type="ChEBI" id="CHEBI:58805"/>
        <dbReference type="EC" id="2.7.7.65"/>
    </reaction>
</comment>
<dbReference type="AlphaFoldDB" id="A0A0X8HGK9"/>
<dbReference type="Gene3D" id="3.30.70.270">
    <property type="match status" value="1"/>
</dbReference>
<evidence type="ECO:0000313" key="8">
    <source>
        <dbReference type="Proteomes" id="UP000063387"/>
    </source>
</evidence>
<keyword evidence="8" id="KW-1185">Reference proteome</keyword>
<dbReference type="PANTHER" id="PTHR45138">
    <property type="entry name" value="REGULATORY COMPONENTS OF SENSORY TRANSDUCTION SYSTEM"/>
    <property type="match status" value="1"/>
</dbReference>
<evidence type="ECO:0000256" key="4">
    <source>
        <dbReference type="SAM" id="MobiDB-lite"/>
    </source>
</evidence>
<proteinExistence type="predicted"/>
<dbReference type="InterPro" id="IPR000160">
    <property type="entry name" value="GGDEF_dom"/>
</dbReference>
<gene>
    <name evidence="7" type="primary">cph2_22</name>
    <name evidence="7" type="ORF">LOKO_03217</name>
</gene>
<evidence type="ECO:0000256" key="1">
    <source>
        <dbReference type="ARBA" id="ARBA00001946"/>
    </source>
</evidence>
<feature type="transmembrane region" description="Helical" evidence="5">
    <location>
        <begin position="130"/>
        <end position="146"/>
    </location>
</feature>
<keyword evidence="5" id="KW-0812">Transmembrane</keyword>
<evidence type="ECO:0000313" key="7">
    <source>
        <dbReference type="EMBL" id="AMD02263.1"/>
    </source>
</evidence>
<accession>A0A0X8HGK9</accession>
<dbReference type="EC" id="2.7.7.65" evidence="2"/>
<dbReference type="InterPro" id="IPR029787">
    <property type="entry name" value="Nucleotide_cyclase"/>
</dbReference>
<dbReference type="Pfam" id="PF00990">
    <property type="entry name" value="GGDEF"/>
    <property type="match status" value="1"/>
</dbReference>
<dbReference type="EMBL" id="CP014226">
    <property type="protein sequence ID" value="AMD02263.1"/>
    <property type="molecule type" value="Genomic_DNA"/>
</dbReference>
<feature type="region of interest" description="Disordered" evidence="4">
    <location>
        <begin position="1"/>
        <end position="20"/>
    </location>
</feature>
<dbReference type="STRING" id="507626.LOKO_03217"/>
<feature type="compositionally biased region" description="Polar residues" evidence="4">
    <location>
        <begin position="1"/>
        <end position="10"/>
    </location>
</feature>
<dbReference type="Proteomes" id="UP000063387">
    <property type="component" value="Chromosome"/>
</dbReference>
<organism evidence="7 8">
    <name type="scientific">Halomonas chromatireducens</name>
    <dbReference type="NCBI Taxonomy" id="507626"/>
    <lineage>
        <taxon>Bacteria</taxon>
        <taxon>Pseudomonadati</taxon>
        <taxon>Pseudomonadota</taxon>
        <taxon>Gammaproteobacteria</taxon>
        <taxon>Oceanospirillales</taxon>
        <taxon>Halomonadaceae</taxon>
        <taxon>Halomonas</taxon>
    </lineage>
</organism>
<feature type="transmembrane region" description="Helical" evidence="5">
    <location>
        <begin position="153"/>
        <end position="172"/>
    </location>
</feature>
<feature type="domain" description="GGDEF" evidence="6">
    <location>
        <begin position="254"/>
        <end position="390"/>
    </location>
</feature>
<reference evidence="7 8" key="1">
    <citation type="journal article" date="2016" name="Genome Announc.">
        <title>Draft Genome Sequence of 'Halomonas chromatireducens' Strain AGD 8-3, a Haloalkaliphilic Chromate- and Selenite-Reducing Gammaproteobacterium.</title>
        <authorList>
            <person name="Sharko F.S."/>
            <person name="Shapovalova A.A."/>
            <person name="Tsygankova S.V."/>
            <person name="Komova A.V."/>
            <person name="Boulygina E.S."/>
            <person name="Teslyuk A.B."/>
            <person name="Gotovtsev P.M."/>
            <person name="Namsaraev Z.B."/>
            <person name="Khijniak T.V."/>
            <person name="Nedoluzhko A.V."/>
            <person name="Vasilov R.G."/>
        </authorList>
    </citation>
    <scope>NUCLEOTIDE SEQUENCE [LARGE SCALE GENOMIC DNA]</scope>
    <source>
        <strain evidence="7 8">AGD 8-3</strain>
    </source>
</reference>
<sequence>MERTYSVTSRQEGDGTPGSRSAAAAYWRDLMTSGGRTCEDCPHYLRITLLNLAGAASIIVWGVFLSLTLLGVLEASLWRMVFHVAGLLVSVSVIVGLRRGGSIAAVTHVAHAFLFISLLGLPILRADNPLAMSLPLIYPAMAFLLLGDIRKGVAGTLLMTAGLNIALALGAGPELRDSTMLLDGALTLTAGMSFQAVVLALYVHHRQQVLARLRAVGEQLSIQANRDSLTGLHNRRAFIEDLERELRRRDCDDRQLAFLILDIDGFKAYNDRYGHPQGDALLKRLASVMREVFSRQEDILLRLGGEEFGIIFRSEDEAQAEEMTTHLLSVIEELGEPAPDGPCDSVTVSAGLYLVEPGSGVDADHVYRRADEALYRAKAAGKACWHRASR</sequence>
<feature type="transmembrane region" description="Helical" evidence="5">
    <location>
        <begin position="49"/>
        <end position="71"/>
    </location>
</feature>
<evidence type="ECO:0000256" key="2">
    <source>
        <dbReference type="ARBA" id="ARBA00012528"/>
    </source>
</evidence>
<dbReference type="InterPro" id="IPR050469">
    <property type="entry name" value="Diguanylate_Cyclase"/>
</dbReference>
<feature type="transmembrane region" description="Helical" evidence="5">
    <location>
        <begin position="184"/>
        <end position="204"/>
    </location>
</feature>
<dbReference type="PROSITE" id="PS50887">
    <property type="entry name" value="GGDEF"/>
    <property type="match status" value="1"/>
</dbReference>
<dbReference type="GO" id="GO:0052621">
    <property type="term" value="F:diguanylate cyclase activity"/>
    <property type="evidence" value="ECO:0007669"/>
    <property type="project" value="UniProtKB-EC"/>
</dbReference>
<reference evidence="7 8" key="2">
    <citation type="submission" date="2016-02" db="EMBL/GenBank/DDBJ databases">
        <authorList>
            <person name="Wen L."/>
            <person name="He K."/>
            <person name="Yang H."/>
        </authorList>
    </citation>
    <scope>NUCLEOTIDE SEQUENCE [LARGE SCALE GENOMIC DNA]</scope>
    <source>
        <strain evidence="7 8">AGD 8-3</strain>
    </source>
</reference>
<protein>
    <recommendedName>
        <fullName evidence="2">diguanylate cyclase</fullName>
        <ecNumber evidence="2">2.7.7.65</ecNumber>
    </recommendedName>
</protein>
<keyword evidence="5" id="KW-0472">Membrane</keyword>
<feature type="transmembrane region" description="Helical" evidence="5">
    <location>
        <begin position="77"/>
        <end position="97"/>
    </location>
</feature>
<evidence type="ECO:0000256" key="3">
    <source>
        <dbReference type="ARBA" id="ARBA00034247"/>
    </source>
</evidence>
<keyword evidence="5" id="KW-1133">Transmembrane helix</keyword>
<dbReference type="NCBIfam" id="TIGR00254">
    <property type="entry name" value="GGDEF"/>
    <property type="match status" value="1"/>
</dbReference>
<dbReference type="PANTHER" id="PTHR45138:SF9">
    <property type="entry name" value="DIGUANYLATE CYCLASE DGCM-RELATED"/>
    <property type="match status" value="1"/>
</dbReference>